<gene>
    <name evidence="2" type="ORF">BN000_05054</name>
</gene>
<dbReference type="RefSeq" id="WP_244275416.1">
    <property type="nucleotide sequence ID" value="NZ_CTEC01000002.1"/>
</dbReference>
<organism evidence="2 3">
    <name type="scientific">Mycobacterium europaeum</name>
    <dbReference type="NCBI Taxonomy" id="761804"/>
    <lineage>
        <taxon>Bacteria</taxon>
        <taxon>Bacillati</taxon>
        <taxon>Actinomycetota</taxon>
        <taxon>Actinomycetes</taxon>
        <taxon>Mycobacteriales</taxon>
        <taxon>Mycobacteriaceae</taxon>
        <taxon>Mycobacterium</taxon>
        <taxon>Mycobacterium simiae complex</taxon>
    </lineage>
</organism>
<dbReference type="AlphaFoldDB" id="A0A0U1DTN0"/>
<feature type="transmembrane region" description="Helical" evidence="1">
    <location>
        <begin position="97"/>
        <end position="118"/>
    </location>
</feature>
<keyword evidence="1" id="KW-0472">Membrane</keyword>
<keyword evidence="1" id="KW-0812">Transmembrane</keyword>
<proteinExistence type="predicted"/>
<evidence type="ECO:0000313" key="3">
    <source>
        <dbReference type="Proteomes" id="UP000199601"/>
    </source>
</evidence>
<dbReference type="Pfam" id="PF10861">
    <property type="entry name" value="DUF2784"/>
    <property type="match status" value="1"/>
</dbReference>
<dbReference type="EMBL" id="CTEC01000002">
    <property type="protein sequence ID" value="CQD20874.1"/>
    <property type="molecule type" value="Genomic_DNA"/>
</dbReference>
<name>A0A0U1DTN0_9MYCO</name>
<evidence type="ECO:0008006" key="4">
    <source>
        <dbReference type="Google" id="ProtNLM"/>
    </source>
</evidence>
<evidence type="ECO:0000313" key="2">
    <source>
        <dbReference type="EMBL" id="CQD20874.1"/>
    </source>
</evidence>
<keyword evidence="3" id="KW-1185">Reference proteome</keyword>
<protein>
    <recommendedName>
        <fullName evidence="4">DUF2784 domain-containing protein</fullName>
    </recommendedName>
</protein>
<evidence type="ECO:0000256" key="1">
    <source>
        <dbReference type="SAM" id="Phobius"/>
    </source>
</evidence>
<accession>A0A0U1DTN0</accession>
<feature type="transmembrane region" description="Helical" evidence="1">
    <location>
        <begin position="6"/>
        <end position="31"/>
    </location>
</feature>
<reference evidence="3" key="1">
    <citation type="submission" date="2015-03" db="EMBL/GenBank/DDBJ databases">
        <authorList>
            <person name="Urmite Genomes"/>
        </authorList>
    </citation>
    <scope>NUCLEOTIDE SEQUENCE [LARGE SCALE GENOMIC DNA]</scope>
    <source>
        <strain evidence="3">CSUR P1344</strain>
    </source>
</reference>
<dbReference type="InterPro" id="IPR021218">
    <property type="entry name" value="DUF2784"/>
</dbReference>
<sequence length="134" mass="14529">MRKGYVAAVVLTVGMHLAYLAYLPVGGFLALRWPRTITLHRAAVAWGVAVVTLELPCPLTALESWARRRAAMNPLPATGFVDRYVEGLFVPSGRVGAAQFLAFVSAAVSWGLFAGRVSRSGRPVTPKRRPPTNR</sequence>
<keyword evidence="1" id="KW-1133">Transmembrane helix</keyword>
<dbReference type="Proteomes" id="UP000199601">
    <property type="component" value="Unassembled WGS sequence"/>
</dbReference>